<dbReference type="EMBL" id="MZMU01000018">
    <property type="protein sequence ID" value="RXT19711.1"/>
    <property type="molecule type" value="Genomic_DNA"/>
</dbReference>
<gene>
    <name evidence="1" type="ORF">B5P46_25780</name>
</gene>
<name>A0A4Q1TN98_RHILE</name>
<evidence type="ECO:0000313" key="1">
    <source>
        <dbReference type="EMBL" id="RXT19711.1"/>
    </source>
</evidence>
<accession>A0A4Q1TN98</accession>
<dbReference type="Proteomes" id="UP000290767">
    <property type="component" value="Unassembled WGS sequence"/>
</dbReference>
<comment type="caution">
    <text evidence="1">The sequence shown here is derived from an EMBL/GenBank/DDBJ whole genome shotgun (WGS) entry which is preliminary data.</text>
</comment>
<protein>
    <submittedName>
        <fullName evidence="1">Uncharacterized protein</fullName>
    </submittedName>
</protein>
<proteinExistence type="predicted"/>
<sequence length="64" mass="7432">MSKNDIPPRVTPPILPDRLRNDGWWLTEAGWSREAVSEGSPVNMLIVIEKRHGPEERQWTQPTR</sequence>
<evidence type="ECO:0000313" key="2">
    <source>
        <dbReference type="Proteomes" id="UP000290767"/>
    </source>
</evidence>
<organism evidence="1 2">
    <name type="scientific">Rhizobium leguminosarum</name>
    <dbReference type="NCBI Taxonomy" id="384"/>
    <lineage>
        <taxon>Bacteria</taxon>
        <taxon>Pseudomonadati</taxon>
        <taxon>Pseudomonadota</taxon>
        <taxon>Alphaproteobacteria</taxon>
        <taxon>Hyphomicrobiales</taxon>
        <taxon>Rhizobiaceae</taxon>
        <taxon>Rhizobium/Agrobacterium group</taxon>
        <taxon>Rhizobium</taxon>
    </lineage>
</organism>
<dbReference type="AlphaFoldDB" id="A0A4Q1TN98"/>
<reference evidence="1 2" key="1">
    <citation type="submission" date="2017-03" db="EMBL/GenBank/DDBJ databases">
        <authorList>
            <person name="Safronova V.I."/>
            <person name="Sazanova A.L."/>
            <person name="Chirak E.R."/>
        </authorList>
    </citation>
    <scope>NUCLEOTIDE SEQUENCE [LARGE SCALE GENOMIC DNA]</scope>
    <source>
        <strain evidence="1 2">Tri-43</strain>
    </source>
</reference>